<dbReference type="RefSeq" id="WP_052037485.1">
    <property type="nucleotide sequence ID" value="NZ_JAEMUK010000017.1"/>
</dbReference>
<feature type="transmembrane region" description="Helical" evidence="2">
    <location>
        <begin position="12"/>
        <end position="31"/>
    </location>
</feature>
<feature type="region of interest" description="Disordered" evidence="1">
    <location>
        <begin position="264"/>
        <end position="287"/>
    </location>
</feature>
<dbReference type="AlphaFoldDB" id="A0A8I1GH34"/>
<reference evidence="3 4" key="1">
    <citation type="submission" date="2020-12" db="EMBL/GenBank/DDBJ databases">
        <title>Revised draft genomes of Rhodomicrobium vannielii ATCC 17100 and Rhodomicrobium udaipurense JA643.</title>
        <authorList>
            <person name="Conners E.M."/>
            <person name="Davenport E.J."/>
            <person name="Bose A."/>
        </authorList>
    </citation>
    <scope>NUCLEOTIDE SEQUENCE [LARGE SCALE GENOMIC DNA]</scope>
    <source>
        <strain evidence="3 4">JA643</strain>
    </source>
</reference>
<dbReference type="Pfam" id="PF07386">
    <property type="entry name" value="DUF1499"/>
    <property type="match status" value="1"/>
</dbReference>
<keyword evidence="2" id="KW-0812">Transmembrane</keyword>
<keyword evidence="4" id="KW-1185">Reference proteome</keyword>
<dbReference type="InterPro" id="IPR010865">
    <property type="entry name" value="DUF1499"/>
</dbReference>
<comment type="caution">
    <text evidence="3">The sequence shown here is derived from an EMBL/GenBank/DDBJ whole genome shotgun (WGS) entry which is preliminary data.</text>
</comment>
<evidence type="ECO:0000313" key="4">
    <source>
        <dbReference type="Proteomes" id="UP000623250"/>
    </source>
</evidence>
<name>A0A8I1GH34_9HYPH</name>
<dbReference type="EMBL" id="JAEMUK010000017">
    <property type="protein sequence ID" value="MBJ7543811.1"/>
    <property type="molecule type" value="Genomic_DNA"/>
</dbReference>
<evidence type="ECO:0000313" key="3">
    <source>
        <dbReference type="EMBL" id="MBJ7543811.1"/>
    </source>
</evidence>
<evidence type="ECO:0000256" key="1">
    <source>
        <dbReference type="SAM" id="MobiDB-lite"/>
    </source>
</evidence>
<organism evidence="3 4">
    <name type="scientific">Rhodomicrobium udaipurense</name>
    <dbReference type="NCBI Taxonomy" id="1202716"/>
    <lineage>
        <taxon>Bacteria</taxon>
        <taxon>Pseudomonadati</taxon>
        <taxon>Pseudomonadota</taxon>
        <taxon>Alphaproteobacteria</taxon>
        <taxon>Hyphomicrobiales</taxon>
        <taxon>Hyphomicrobiaceae</taxon>
        <taxon>Rhodomicrobium</taxon>
    </lineage>
</organism>
<feature type="transmembrane region" description="Helical" evidence="2">
    <location>
        <begin position="43"/>
        <end position="68"/>
    </location>
</feature>
<sequence>MRLYETLSRRAAWSYRIATLSVLVFAGAFVWHRFFGLGTPLAFKIMGAAIAGAIVAVVVAIAALVAIWNNGDRGAGRATTALLLAALVLAVPLWSLPALLTLPRLYEVTTDPAAPPAFDRVARIRQGQANPIRYEAAFAPLQAQAYPDLKPLVIQRPLVDVYTSVRDVVKTLNWKILEEQAPEATKAGHIEAVEKTLLFGFMDDVAIRVTGNAKSARVDIRSSSRFGQHDLGRNAERVRRFFMEVKNRLAALERLERMERVVAARQAEEKEKAKSPAKPANRKRDTN</sequence>
<dbReference type="Proteomes" id="UP000623250">
    <property type="component" value="Unassembled WGS sequence"/>
</dbReference>
<keyword evidence="2" id="KW-1133">Transmembrane helix</keyword>
<feature type="compositionally biased region" description="Basic and acidic residues" evidence="1">
    <location>
        <begin position="264"/>
        <end position="274"/>
    </location>
</feature>
<proteinExistence type="predicted"/>
<protein>
    <submittedName>
        <fullName evidence="3">DUF1499 domain-containing protein</fullName>
    </submittedName>
</protein>
<feature type="transmembrane region" description="Helical" evidence="2">
    <location>
        <begin position="80"/>
        <end position="100"/>
    </location>
</feature>
<evidence type="ECO:0000256" key="2">
    <source>
        <dbReference type="SAM" id="Phobius"/>
    </source>
</evidence>
<gene>
    <name evidence="3" type="ORF">JDN41_09580</name>
</gene>
<keyword evidence="2" id="KW-0472">Membrane</keyword>
<accession>A0A8I1GH34</accession>